<dbReference type="Proteomes" id="UP000886725">
    <property type="component" value="Unassembled WGS sequence"/>
</dbReference>
<comment type="caution">
    <text evidence="1">The sequence shown here is derived from an EMBL/GenBank/DDBJ whole genome shotgun (WGS) entry which is preliminary data.</text>
</comment>
<evidence type="ECO:0008006" key="3">
    <source>
        <dbReference type="Google" id="ProtNLM"/>
    </source>
</evidence>
<reference evidence="1" key="2">
    <citation type="journal article" date="2021" name="PeerJ">
        <title>Extensive microbial diversity within the chicken gut microbiome revealed by metagenomics and culture.</title>
        <authorList>
            <person name="Gilroy R."/>
            <person name="Ravi A."/>
            <person name="Getino M."/>
            <person name="Pursley I."/>
            <person name="Horton D.L."/>
            <person name="Alikhan N.F."/>
            <person name="Baker D."/>
            <person name="Gharbi K."/>
            <person name="Hall N."/>
            <person name="Watson M."/>
            <person name="Adriaenssens E.M."/>
            <person name="Foster-Nyarko E."/>
            <person name="Jarju S."/>
            <person name="Secka A."/>
            <person name="Antonio M."/>
            <person name="Oren A."/>
            <person name="Chaudhuri R.R."/>
            <person name="La Ragione R."/>
            <person name="Hildebrand F."/>
            <person name="Pallen M.J."/>
        </authorList>
    </citation>
    <scope>NUCLEOTIDE SEQUENCE</scope>
    <source>
        <strain evidence="1">CHK165-10780</strain>
    </source>
</reference>
<evidence type="ECO:0000313" key="2">
    <source>
        <dbReference type="Proteomes" id="UP000886725"/>
    </source>
</evidence>
<dbReference type="PROSITE" id="PS51257">
    <property type="entry name" value="PROKAR_LIPOPROTEIN"/>
    <property type="match status" value="1"/>
</dbReference>
<name>A0A9D0YZ44_9FIRM</name>
<organism evidence="1 2">
    <name type="scientific">Candidatus Faecenecus gallistercoris</name>
    <dbReference type="NCBI Taxonomy" id="2840793"/>
    <lineage>
        <taxon>Bacteria</taxon>
        <taxon>Bacillati</taxon>
        <taxon>Bacillota</taxon>
        <taxon>Bacillota incertae sedis</taxon>
        <taxon>Candidatus Faecenecus</taxon>
    </lineage>
</organism>
<dbReference type="EMBL" id="DVFU01000075">
    <property type="protein sequence ID" value="HIQ64871.1"/>
    <property type="molecule type" value="Genomic_DNA"/>
</dbReference>
<evidence type="ECO:0000313" key="1">
    <source>
        <dbReference type="EMBL" id="HIQ64871.1"/>
    </source>
</evidence>
<reference evidence="1" key="1">
    <citation type="submission" date="2020-10" db="EMBL/GenBank/DDBJ databases">
        <authorList>
            <person name="Gilroy R."/>
        </authorList>
    </citation>
    <scope>NUCLEOTIDE SEQUENCE</scope>
    <source>
        <strain evidence="1">CHK165-10780</strain>
    </source>
</reference>
<sequence>MKKIIIIVLGILLFTGCDDVMNTPTKRVEEFLGKYQTMDSEVINDLESVLDDNPYLNDESKKEYEKALKRQYQNLSYKVKDEIFNGSNATVEVEIEVYNYKKVNDDGDSYVLEHQDEFLNEDGTLNEEKATAYKIDQMNKTSEKVKYTITFSCTKEGNTWKLDPITETTRQKIHGLY</sequence>
<protein>
    <recommendedName>
        <fullName evidence="3">Lipoprotein</fullName>
    </recommendedName>
</protein>
<proteinExistence type="predicted"/>
<gene>
    <name evidence="1" type="ORF">IAC85_03940</name>
</gene>
<dbReference type="AlphaFoldDB" id="A0A9D0YZ44"/>
<accession>A0A9D0YZ44</accession>